<protein>
    <recommendedName>
        <fullName evidence="3 8">Dihydrofolate reductase</fullName>
        <ecNumber evidence="3 8">1.5.1.3</ecNumber>
    </recommendedName>
</protein>
<evidence type="ECO:0000256" key="5">
    <source>
        <dbReference type="ARBA" id="ARBA00022857"/>
    </source>
</evidence>
<evidence type="ECO:0000313" key="12">
    <source>
        <dbReference type="Proteomes" id="UP000198984"/>
    </source>
</evidence>
<evidence type="ECO:0000256" key="3">
    <source>
        <dbReference type="ARBA" id="ARBA00012856"/>
    </source>
</evidence>
<evidence type="ECO:0000256" key="7">
    <source>
        <dbReference type="ARBA" id="ARBA00025067"/>
    </source>
</evidence>
<dbReference type="PIRSF" id="PIRSF000194">
    <property type="entry name" value="DHFR"/>
    <property type="match status" value="1"/>
</dbReference>
<gene>
    <name evidence="11" type="ORF">SAMN04488505_103399</name>
</gene>
<dbReference type="GO" id="GO:0046655">
    <property type="term" value="P:folic acid metabolic process"/>
    <property type="evidence" value="ECO:0007669"/>
    <property type="project" value="TreeGrafter"/>
</dbReference>
<evidence type="ECO:0000256" key="6">
    <source>
        <dbReference type="ARBA" id="ARBA00023002"/>
    </source>
</evidence>
<evidence type="ECO:0000256" key="9">
    <source>
        <dbReference type="RuleBase" id="RU004474"/>
    </source>
</evidence>
<dbReference type="PANTHER" id="PTHR48069:SF3">
    <property type="entry name" value="DIHYDROFOLATE REDUCTASE"/>
    <property type="match status" value="1"/>
</dbReference>
<dbReference type="GO" id="GO:0006730">
    <property type="term" value="P:one-carbon metabolic process"/>
    <property type="evidence" value="ECO:0007669"/>
    <property type="project" value="UniProtKB-KW"/>
</dbReference>
<dbReference type="PROSITE" id="PS00075">
    <property type="entry name" value="DHFR_1"/>
    <property type="match status" value="1"/>
</dbReference>
<dbReference type="PRINTS" id="PR00070">
    <property type="entry name" value="DHFR"/>
</dbReference>
<comment type="pathway">
    <text evidence="1 8">Cofactor biosynthesis; tetrahydrofolate biosynthesis; 5,6,7,8-tetrahydrofolate from 7,8-dihydrofolate: step 1/1.</text>
</comment>
<dbReference type="InterPro" id="IPR012259">
    <property type="entry name" value="DHFR"/>
</dbReference>
<dbReference type="InterPro" id="IPR017925">
    <property type="entry name" value="DHFR_CS"/>
</dbReference>
<keyword evidence="6 8" id="KW-0560">Oxidoreductase</keyword>
<dbReference type="GO" id="GO:0004146">
    <property type="term" value="F:dihydrofolate reductase activity"/>
    <property type="evidence" value="ECO:0007669"/>
    <property type="project" value="UniProtKB-EC"/>
</dbReference>
<accession>A0A1H7VQY0</accession>
<keyword evidence="12" id="KW-1185">Reference proteome</keyword>
<dbReference type="Proteomes" id="UP000198984">
    <property type="component" value="Unassembled WGS sequence"/>
</dbReference>
<dbReference type="EMBL" id="FOBB01000003">
    <property type="protein sequence ID" value="SEM11198.1"/>
    <property type="molecule type" value="Genomic_DNA"/>
</dbReference>
<comment type="catalytic activity">
    <reaction evidence="8">
        <text>(6S)-5,6,7,8-tetrahydrofolate + NADP(+) = 7,8-dihydrofolate + NADPH + H(+)</text>
        <dbReference type="Rhea" id="RHEA:15009"/>
        <dbReference type="ChEBI" id="CHEBI:15378"/>
        <dbReference type="ChEBI" id="CHEBI:57451"/>
        <dbReference type="ChEBI" id="CHEBI:57453"/>
        <dbReference type="ChEBI" id="CHEBI:57783"/>
        <dbReference type="ChEBI" id="CHEBI:58349"/>
        <dbReference type="EC" id="1.5.1.3"/>
    </reaction>
</comment>
<dbReference type="Gene3D" id="3.40.430.10">
    <property type="entry name" value="Dihydrofolate Reductase, subunit A"/>
    <property type="match status" value="1"/>
</dbReference>
<dbReference type="SUPFAM" id="SSF53597">
    <property type="entry name" value="Dihydrofolate reductase-like"/>
    <property type="match status" value="1"/>
</dbReference>
<sequence length="173" mass="19684">MVSIIVAASENNVIGQHNQLPWRLPADMKYFKETTIGKPIIMGRKTFESLGKPLPNRPNIVITRQPDYPREGIIVTTSLQEALMIAGTFDGEEMFITGGEEIFRQAIPLLVQRMYITRIHATVTGDAHFPEFDPKEWNLVSSRLHPADEKHAYAFTFEVWDKKTKTEKEGIQG</sequence>
<dbReference type="PANTHER" id="PTHR48069">
    <property type="entry name" value="DIHYDROFOLATE REDUCTASE"/>
    <property type="match status" value="1"/>
</dbReference>
<dbReference type="GO" id="GO:0005829">
    <property type="term" value="C:cytosol"/>
    <property type="evidence" value="ECO:0007669"/>
    <property type="project" value="TreeGrafter"/>
</dbReference>
<evidence type="ECO:0000259" key="10">
    <source>
        <dbReference type="PROSITE" id="PS51330"/>
    </source>
</evidence>
<evidence type="ECO:0000256" key="2">
    <source>
        <dbReference type="ARBA" id="ARBA00009539"/>
    </source>
</evidence>
<dbReference type="EC" id="1.5.1.3" evidence="3 8"/>
<dbReference type="OrthoDB" id="9804315at2"/>
<evidence type="ECO:0000256" key="8">
    <source>
        <dbReference type="PIRNR" id="PIRNR000194"/>
    </source>
</evidence>
<keyword evidence="4 8" id="KW-0554">One-carbon metabolism</keyword>
<dbReference type="STRING" id="573321.SAMN04488505_103399"/>
<name>A0A1H7VQY0_9BACT</name>
<dbReference type="GO" id="GO:0046452">
    <property type="term" value="P:dihydrofolate metabolic process"/>
    <property type="evidence" value="ECO:0007669"/>
    <property type="project" value="TreeGrafter"/>
</dbReference>
<dbReference type="GO" id="GO:0070401">
    <property type="term" value="F:NADP+ binding"/>
    <property type="evidence" value="ECO:0007669"/>
    <property type="project" value="UniProtKB-ARBA"/>
</dbReference>
<evidence type="ECO:0000313" key="11">
    <source>
        <dbReference type="EMBL" id="SEM11198.1"/>
    </source>
</evidence>
<comment type="function">
    <text evidence="7 8">Key enzyme in folate metabolism. Catalyzes an essential reaction for de novo glycine and purine synthesis, and for DNA precursor synthesis.</text>
</comment>
<evidence type="ECO:0000256" key="4">
    <source>
        <dbReference type="ARBA" id="ARBA00022563"/>
    </source>
</evidence>
<dbReference type="GO" id="GO:0046654">
    <property type="term" value="P:tetrahydrofolate biosynthetic process"/>
    <property type="evidence" value="ECO:0007669"/>
    <property type="project" value="UniProtKB-UniPathway"/>
</dbReference>
<dbReference type="RefSeq" id="WP_089913119.1">
    <property type="nucleotide sequence ID" value="NZ_FOBB01000003.1"/>
</dbReference>
<dbReference type="InterPro" id="IPR024072">
    <property type="entry name" value="DHFR-like_dom_sf"/>
</dbReference>
<reference evidence="11 12" key="1">
    <citation type="submission" date="2016-10" db="EMBL/GenBank/DDBJ databases">
        <authorList>
            <person name="de Groot N.N."/>
        </authorList>
    </citation>
    <scope>NUCLEOTIDE SEQUENCE [LARGE SCALE GENOMIC DNA]</scope>
    <source>
        <strain evidence="11 12">DSM 21039</strain>
    </source>
</reference>
<evidence type="ECO:0000256" key="1">
    <source>
        <dbReference type="ARBA" id="ARBA00004903"/>
    </source>
</evidence>
<organism evidence="11 12">
    <name type="scientific">Chitinophaga rupis</name>
    <dbReference type="NCBI Taxonomy" id="573321"/>
    <lineage>
        <taxon>Bacteria</taxon>
        <taxon>Pseudomonadati</taxon>
        <taxon>Bacteroidota</taxon>
        <taxon>Chitinophagia</taxon>
        <taxon>Chitinophagales</taxon>
        <taxon>Chitinophagaceae</taxon>
        <taxon>Chitinophaga</taxon>
    </lineage>
</organism>
<comment type="similarity">
    <text evidence="2 8 9">Belongs to the dihydrofolate reductase family.</text>
</comment>
<dbReference type="CDD" id="cd00209">
    <property type="entry name" value="DHFR"/>
    <property type="match status" value="1"/>
</dbReference>
<dbReference type="PROSITE" id="PS51330">
    <property type="entry name" value="DHFR_2"/>
    <property type="match status" value="1"/>
</dbReference>
<feature type="domain" description="DHFR" evidence="10">
    <location>
        <begin position="1"/>
        <end position="162"/>
    </location>
</feature>
<proteinExistence type="inferred from homology"/>
<dbReference type="Pfam" id="PF00186">
    <property type="entry name" value="DHFR_1"/>
    <property type="match status" value="1"/>
</dbReference>
<dbReference type="UniPathway" id="UPA00077">
    <property type="reaction ID" value="UER00158"/>
</dbReference>
<dbReference type="InterPro" id="IPR001796">
    <property type="entry name" value="DHFR_dom"/>
</dbReference>
<dbReference type="FunFam" id="3.40.430.10:FF:000001">
    <property type="entry name" value="Dihydrofolate reductase"/>
    <property type="match status" value="1"/>
</dbReference>
<dbReference type="AlphaFoldDB" id="A0A1H7VQY0"/>
<keyword evidence="5 8" id="KW-0521">NADP</keyword>